<dbReference type="GeneID" id="99974670"/>
<name>A0AAP9WAB6_LEPIR</name>
<proteinExistence type="predicted"/>
<evidence type="ECO:0000313" key="2">
    <source>
        <dbReference type="Proteomes" id="UP000663124"/>
    </source>
</evidence>
<dbReference type="EMBL" id="CP043884">
    <property type="protein sequence ID" value="QOI41973.1"/>
    <property type="molecule type" value="Genomic_DNA"/>
</dbReference>
<dbReference type="RefSeq" id="WP_000054140.1">
    <property type="nucleotide sequence ID" value="NZ_CP043884.1"/>
</dbReference>
<sequence length="67" mass="7920">MSLKTIKPIYYIKFLEYTISKIPSKQSGRDRRGVNKLVKKKMPTFLHIFQFIDRSREPGFGETITKI</sequence>
<reference evidence="1" key="1">
    <citation type="submission" date="2019-09" db="EMBL/GenBank/DDBJ databases">
        <title>Comparative Genomics of Leptospira interrogans Reveals Genome Plasticity - A Common Adaptive Strategy for Survival in Various Hosts.</title>
        <authorList>
            <person name="Ramli S.R."/>
            <person name="Bunk B."/>
            <person name="Goris M."/>
            <person name="Bhuju S."/>
            <person name="Jarek M."/>
            <person name="Sproer C."/>
            <person name="Mustakim S."/>
            <person name="Strommenger B."/>
            <person name="Pessler F."/>
        </authorList>
    </citation>
    <scope>NUCLEOTIDE SEQUENCE</scope>
    <source>
        <strain evidence="1">782</strain>
    </source>
</reference>
<protein>
    <submittedName>
        <fullName evidence="1">Uncharacterized protein</fullName>
    </submittedName>
</protein>
<accession>A0AAP9WAB6</accession>
<dbReference type="Proteomes" id="UP000663124">
    <property type="component" value="Chromosome 1"/>
</dbReference>
<gene>
    <name evidence="1" type="ORF">Lepto782_06630</name>
</gene>
<dbReference type="AlphaFoldDB" id="A0AAP9WAB6"/>
<organism evidence="1 2">
    <name type="scientific">Leptospira interrogans serovar Canicola</name>
    <dbReference type="NCBI Taxonomy" id="211880"/>
    <lineage>
        <taxon>Bacteria</taxon>
        <taxon>Pseudomonadati</taxon>
        <taxon>Spirochaetota</taxon>
        <taxon>Spirochaetia</taxon>
        <taxon>Leptospirales</taxon>
        <taxon>Leptospiraceae</taxon>
        <taxon>Leptospira</taxon>
    </lineage>
</organism>
<evidence type="ECO:0000313" key="1">
    <source>
        <dbReference type="EMBL" id="QOI41973.1"/>
    </source>
</evidence>